<dbReference type="InterPro" id="IPR011006">
    <property type="entry name" value="CheY-like_superfamily"/>
</dbReference>
<dbReference type="Pfam" id="PF00072">
    <property type="entry name" value="Response_reg"/>
    <property type="match status" value="1"/>
</dbReference>
<dbReference type="EMBL" id="AP018042">
    <property type="protein sequence ID" value="BAX81404.1"/>
    <property type="molecule type" value="Genomic_DNA"/>
</dbReference>
<name>A0A1Y1CM86_9BACT</name>
<evidence type="ECO:0000313" key="5">
    <source>
        <dbReference type="Proteomes" id="UP000218267"/>
    </source>
</evidence>
<dbReference type="Gene3D" id="3.40.50.2300">
    <property type="match status" value="1"/>
</dbReference>
<dbReference type="PANTHER" id="PTHR44591">
    <property type="entry name" value="STRESS RESPONSE REGULATOR PROTEIN 1"/>
    <property type="match status" value="1"/>
</dbReference>
<dbReference type="PANTHER" id="PTHR44591:SF3">
    <property type="entry name" value="RESPONSE REGULATORY DOMAIN-CONTAINING PROTEIN"/>
    <property type="match status" value="1"/>
</dbReference>
<dbReference type="AlphaFoldDB" id="A0A1Y1CM86"/>
<evidence type="ECO:0000259" key="3">
    <source>
        <dbReference type="PROSITE" id="PS50110"/>
    </source>
</evidence>
<keyword evidence="5" id="KW-1185">Reference proteome</keyword>
<feature type="domain" description="Response regulatory" evidence="3">
    <location>
        <begin position="7"/>
        <end position="123"/>
    </location>
</feature>
<sequence>MAKVSPNILVVDDDIVILKFIEFTLKGLGYQTALAKNGKEAIDKAKNQHFDLIISDLYMPLMDGNELVKRLRQTPEYQHTPFIFLSGNNEEETWIKNLNDGADDFITKPIKQKVFISKIKSHLKKAYLRKDILDGARKDDISFEKGNLIYCANRIKPFPLPRKHLKTNIRVVYTDSDFFMALQDTNTWGIIIDDKADWAISILDKITEIVSNHIPINILVSDADDMDKMDKLLQSRISGFLFKKLNTKLIIHQINSNVQREHDLKSKYLNALNSAAKRSPIRFENEFQDKIRDYSIQILHQPYDKLPGGDYYEIFDVDQNRKILIVGDVMGKKWDAWFFVPAYIAYIRSTINFFINRQELDFVESPGKFLEIINEYLFKDIQLTEVFTTLSIISLCSSSNKISIASAGALRPFYFDSTEKAISQLNIVGTLLGVVKECKYRSLIQEFNKGDKLFLYTDGYTEAVNDKTGEMIGDEAMFYILDNNKENEIFKPKDVESELKRIYNVSKFDDDRTLLLIQRN</sequence>
<reference evidence="4 5" key="1">
    <citation type="journal article" date="2018" name="Mar. Genomics">
        <title>Complete genome sequence of Marinifilaceae bacterium strain SPP2, isolated from the Antarctic marine sediment.</title>
        <authorList>
            <person name="Watanabe M."/>
            <person name="Kojima H."/>
            <person name="Fukui M."/>
        </authorList>
    </citation>
    <scope>NUCLEOTIDE SEQUENCE [LARGE SCALE GENOMIC DNA]</scope>
    <source>
        <strain evidence="4 5">SPP2</strain>
    </source>
</reference>
<dbReference type="Gene3D" id="3.60.40.10">
    <property type="entry name" value="PPM-type phosphatase domain"/>
    <property type="match status" value="1"/>
</dbReference>
<dbReference type="InterPro" id="IPR001789">
    <property type="entry name" value="Sig_transdc_resp-reg_receiver"/>
</dbReference>
<dbReference type="SMART" id="SM00331">
    <property type="entry name" value="PP2C_SIG"/>
    <property type="match status" value="1"/>
</dbReference>
<dbReference type="InterPro" id="IPR050595">
    <property type="entry name" value="Bact_response_regulator"/>
</dbReference>
<evidence type="ECO:0000256" key="2">
    <source>
        <dbReference type="PROSITE-ProRule" id="PRU00169"/>
    </source>
</evidence>
<proteinExistence type="predicted"/>
<keyword evidence="1 2" id="KW-0597">Phosphoprotein</keyword>
<feature type="modified residue" description="4-aspartylphosphate" evidence="2">
    <location>
        <position position="56"/>
    </location>
</feature>
<dbReference type="SUPFAM" id="SSF81606">
    <property type="entry name" value="PP2C-like"/>
    <property type="match status" value="1"/>
</dbReference>
<dbReference type="Proteomes" id="UP000218267">
    <property type="component" value="Chromosome"/>
</dbReference>
<gene>
    <name evidence="4" type="ORF">ALGA_3104</name>
</gene>
<dbReference type="PROSITE" id="PS50110">
    <property type="entry name" value="RESPONSE_REGULATORY"/>
    <property type="match status" value="1"/>
</dbReference>
<dbReference type="InterPro" id="IPR036457">
    <property type="entry name" value="PPM-type-like_dom_sf"/>
</dbReference>
<accession>A0A1Y1CM86</accession>
<organism evidence="4 5">
    <name type="scientific">Labilibaculum antarcticum</name>
    <dbReference type="NCBI Taxonomy" id="1717717"/>
    <lineage>
        <taxon>Bacteria</taxon>
        <taxon>Pseudomonadati</taxon>
        <taxon>Bacteroidota</taxon>
        <taxon>Bacteroidia</taxon>
        <taxon>Marinilabiliales</taxon>
        <taxon>Marinifilaceae</taxon>
        <taxon>Labilibaculum</taxon>
    </lineage>
</organism>
<protein>
    <recommendedName>
        <fullName evidence="3">Response regulatory domain-containing protein</fullName>
    </recommendedName>
</protein>
<dbReference type="Pfam" id="PF07228">
    <property type="entry name" value="SpoIIE"/>
    <property type="match status" value="1"/>
</dbReference>
<dbReference type="SUPFAM" id="SSF52172">
    <property type="entry name" value="CheY-like"/>
    <property type="match status" value="1"/>
</dbReference>
<reference evidence="5" key="2">
    <citation type="journal article" date="2020" name="Antonie Van Leeuwenhoek">
        <title>Labilibaculum antarcticum sp. nov., a novel facultative anaerobic, psychrotorelant bacterium isolated from marine sediment of Antarctica.</title>
        <authorList>
            <person name="Watanabe M."/>
            <person name="Kojima H."/>
            <person name="Fukui M."/>
        </authorList>
    </citation>
    <scope>NUCLEOTIDE SEQUENCE [LARGE SCALE GENOMIC DNA]</scope>
    <source>
        <strain evidence="5">SPP2</strain>
    </source>
</reference>
<dbReference type="RefSeq" id="WP_096430775.1">
    <property type="nucleotide sequence ID" value="NZ_AP018042.1"/>
</dbReference>
<dbReference type="GO" id="GO:0000160">
    <property type="term" value="P:phosphorelay signal transduction system"/>
    <property type="evidence" value="ECO:0007669"/>
    <property type="project" value="InterPro"/>
</dbReference>
<dbReference type="OrthoDB" id="9763484at2"/>
<dbReference type="InterPro" id="IPR001932">
    <property type="entry name" value="PPM-type_phosphatase-like_dom"/>
</dbReference>
<evidence type="ECO:0000256" key="1">
    <source>
        <dbReference type="ARBA" id="ARBA00022553"/>
    </source>
</evidence>
<dbReference type="KEGG" id="mbas:ALGA_3104"/>
<dbReference type="SMART" id="SM00448">
    <property type="entry name" value="REC"/>
    <property type="match status" value="1"/>
</dbReference>
<evidence type="ECO:0000313" key="4">
    <source>
        <dbReference type="EMBL" id="BAX81404.1"/>
    </source>
</evidence>